<dbReference type="RefSeq" id="XP_056693912.1">
    <property type="nucleotide sequence ID" value="XM_056837934.1"/>
</dbReference>
<keyword evidence="2" id="KW-1185">Reference proteome</keyword>
<reference evidence="2" key="1">
    <citation type="journal article" date="2021" name="Nat. Commun.">
        <title>Genomic analyses provide insights into spinach domestication and the genetic basis of agronomic traits.</title>
        <authorList>
            <person name="Cai X."/>
            <person name="Sun X."/>
            <person name="Xu C."/>
            <person name="Sun H."/>
            <person name="Wang X."/>
            <person name="Ge C."/>
            <person name="Zhang Z."/>
            <person name="Wang Q."/>
            <person name="Fei Z."/>
            <person name="Jiao C."/>
            <person name="Wang Q."/>
        </authorList>
    </citation>
    <scope>NUCLEOTIDE SEQUENCE [LARGE SCALE GENOMIC DNA]</scope>
    <source>
        <strain evidence="2">cv. Varoflay</strain>
    </source>
</reference>
<reference evidence="3" key="2">
    <citation type="submission" date="2025-08" db="UniProtKB">
        <authorList>
            <consortium name="RefSeq"/>
        </authorList>
    </citation>
    <scope>IDENTIFICATION</scope>
    <source>
        <tissue evidence="3">Leaf</tissue>
    </source>
</reference>
<sequence length="315" mass="36214">MFSNISTRELRICGRKRPDRMAEDFPDIYDPSSVHPLDVNIERIVRDPKPMLSPDFRRLVEIFSISVPLPRDQCWKLYGLVHCYDLFHSYDLFSCKEEEKEKYTELSYSRNTLLLQEPCSSYIGGQFGVSIILKNDQGSEISKGWIDWNDYQASIWYNRRVCSIIPGKIGFAAVHYTIFSDAVQAGVKVVLKSNDGVSRTIRGKIFARYSGYTYQAYYEKKYYKSKLYEDCVEVRDGERLPLLKPVVSVPKDGSLVLEIYIQVGKIGKNLKGGEYLKGEITFKAFESDYFNPVIQSSQQVIHGADFSLSVFVLWG</sequence>
<dbReference type="Pfam" id="PF20241">
    <property type="entry name" value="DUF6598"/>
    <property type="match status" value="1"/>
</dbReference>
<dbReference type="InterPro" id="IPR046533">
    <property type="entry name" value="DUF6598"/>
</dbReference>
<dbReference type="GeneID" id="110787666"/>
<proteinExistence type="predicted"/>
<dbReference type="PANTHER" id="PTHR33065">
    <property type="entry name" value="OS07G0486400 PROTEIN"/>
    <property type="match status" value="1"/>
</dbReference>
<name>A0A9R0JUX2_SPIOL</name>
<evidence type="ECO:0000313" key="2">
    <source>
        <dbReference type="Proteomes" id="UP000813463"/>
    </source>
</evidence>
<dbReference type="Proteomes" id="UP000813463">
    <property type="component" value="Chromosome 2"/>
</dbReference>
<organism evidence="2 3">
    <name type="scientific">Spinacia oleracea</name>
    <name type="common">Spinach</name>
    <dbReference type="NCBI Taxonomy" id="3562"/>
    <lineage>
        <taxon>Eukaryota</taxon>
        <taxon>Viridiplantae</taxon>
        <taxon>Streptophyta</taxon>
        <taxon>Embryophyta</taxon>
        <taxon>Tracheophyta</taxon>
        <taxon>Spermatophyta</taxon>
        <taxon>Magnoliopsida</taxon>
        <taxon>eudicotyledons</taxon>
        <taxon>Gunneridae</taxon>
        <taxon>Pentapetalae</taxon>
        <taxon>Caryophyllales</taxon>
        <taxon>Chenopodiaceae</taxon>
        <taxon>Chenopodioideae</taxon>
        <taxon>Anserineae</taxon>
        <taxon>Spinacia</taxon>
    </lineage>
</organism>
<protein>
    <recommendedName>
        <fullName evidence="1">DUF6598 domain-containing protein</fullName>
    </recommendedName>
</protein>
<dbReference type="KEGG" id="soe:110787666"/>
<dbReference type="PANTHER" id="PTHR33065:SF88">
    <property type="entry name" value="OS11G0104220 PROTEIN"/>
    <property type="match status" value="1"/>
</dbReference>
<dbReference type="AlphaFoldDB" id="A0A9R0JUX2"/>
<accession>A0A9R0JUX2</accession>
<gene>
    <name evidence="3" type="primary">LOC110787666</name>
</gene>
<feature type="domain" description="DUF6598" evidence="1">
    <location>
        <begin position="59"/>
        <end position="282"/>
    </location>
</feature>
<evidence type="ECO:0000259" key="1">
    <source>
        <dbReference type="Pfam" id="PF20241"/>
    </source>
</evidence>
<evidence type="ECO:0000313" key="3">
    <source>
        <dbReference type="RefSeq" id="XP_056693912.1"/>
    </source>
</evidence>